<dbReference type="Gene3D" id="1.20.5.420">
    <property type="entry name" value="Immunoglobulin FC, subunit C"/>
    <property type="match status" value="1"/>
</dbReference>
<evidence type="ECO:0000256" key="9">
    <source>
        <dbReference type="SAM" id="MobiDB-lite"/>
    </source>
</evidence>
<keyword evidence="6" id="KW-0967">Endosome</keyword>
<dbReference type="InterPro" id="IPR044538">
    <property type="entry name" value="Vta1-like"/>
</dbReference>
<dbReference type="InterPro" id="IPR039431">
    <property type="entry name" value="Vta1/CALS_N"/>
</dbReference>
<feature type="region of interest" description="Disordered" evidence="9">
    <location>
        <begin position="222"/>
        <end position="334"/>
    </location>
</feature>
<dbReference type="Gene3D" id="1.25.40.270">
    <property type="entry name" value="Vacuolar protein sorting-associated protein vta1"/>
    <property type="match status" value="1"/>
</dbReference>
<evidence type="ECO:0000313" key="13">
    <source>
        <dbReference type="Proteomes" id="UP001175000"/>
    </source>
</evidence>
<comment type="subcellular location">
    <subcellularLocation>
        <location evidence="2">Cytoplasm</location>
    </subcellularLocation>
    <subcellularLocation>
        <location evidence="1">Endosome membrane</location>
        <topology evidence="1">Peripheral membrane protein</topology>
    </subcellularLocation>
</comment>
<dbReference type="Pfam" id="PF04652">
    <property type="entry name" value="Vta1"/>
    <property type="match status" value="1"/>
</dbReference>
<comment type="caution">
    <text evidence="12">The sequence shown here is derived from an EMBL/GenBank/DDBJ whole genome shotgun (WGS) entry which is preliminary data.</text>
</comment>
<comment type="similarity">
    <text evidence="3">Belongs to the VTA1 family.</text>
</comment>
<accession>A0AA39XEY3</accession>
<dbReference type="EMBL" id="JAULSU010000001">
    <property type="protein sequence ID" value="KAK0632679.1"/>
    <property type="molecule type" value="Genomic_DNA"/>
</dbReference>
<dbReference type="GO" id="GO:0010008">
    <property type="term" value="C:endosome membrane"/>
    <property type="evidence" value="ECO:0007669"/>
    <property type="project" value="UniProtKB-SubCell"/>
</dbReference>
<dbReference type="GO" id="GO:0005771">
    <property type="term" value="C:multivesicular body"/>
    <property type="evidence" value="ECO:0007669"/>
    <property type="project" value="TreeGrafter"/>
</dbReference>
<gene>
    <name evidence="12" type="ORF">B0T14DRAFT_490996</name>
</gene>
<dbReference type="AlphaFoldDB" id="A0AA39XEY3"/>
<dbReference type="Proteomes" id="UP001175000">
    <property type="component" value="Unassembled WGS sequence"/>
</dbReference>
<dbReference type="GO" id="GO:0032511">
    <property type="term" value="P:late endosome to vacuole transport via multivesicular body sorting pathway"/>
    <property type="evidence" value="ECO:0007669"/>
    <property type="project" value="InterPro"/>
</dbReference>
<dbReference type="Pfam" id="PF18097">
    <property type="entry name" value="Vta1_C"/>
    <property type="match status" value="1"/>
</dbReference>
<feature type="region of interest" description="Disordered" evidence="9">
    <location>
        <begin position="163"/>
        <end position="207"/>
    </location>
</feature>
<feature type="domain" description="Vta1 C-terminal" evidence="11">
    <location>
        <begin position="391"/>
        <end position="426"/>
    </location>
</feature>
<proteinExistence type="inferred from homology"/>
<dbReference type="InterPro" id="IPR023175">
    <property type="entry name" value="Vta1/CALS_N_sf"/>
</dbReference>
<keyword evidence="4" id="KW-0813">Transport</keyword>
<keyword evidence="13" id="KW-1185">Reference proteome</keyword>
<evidence type="ECO:0000256" key="3">
    <source>
        <dbReference type="ARBA" id="ARBA00007895"/>
    </source>
</evidence>
<evidence type="ECO:0000256" key="5">
    <source>
        <dbReference type="ARBA" id="ARBA00022490"/>
    </source>
</evidence>
<protein>
    <submittedName>
        <fullName evidence="12">Vta1 like-domain-containing protein</fullName>
    </submittedName>
</protein>
<evidence type="ECO:0000259" key="11">
    <source>
        <dbReference type="Pfam" id="PF18097"/>
    </source>
</evidence>
<evidence type="ECO:0000256" key="7">
    <source>
        <dbReference type="ARBA" id="ARBA00022927"/>
    </source>
</evidence>
<feature type="domain" description="Vta1/callose synthase N-terminal" evidence="10">
    <location>
        <begin position="18"/>
        <end position="164"/>
    </location>
</feature>
<dbReference type="PANTHER" id="PTHR46009:SF1">
    <property type="entry name" value="VACUOLAR PROTEIN SORTING-ASSOCIATED PROTEIN VTA1 HOMOLOG"/>
    <property type="match status" value="1"/>
</dbReference>
<dbReference type="InterPro" id="IPR041212">
    <property type="entry name" value="Vta1_C"/>
</dbReference>
<dbReference type="GO" id="GO:0015031">
    <property type="term" value="P:protein transport"/>
    <property type="evidence" value="ECO:0007669"/>
    <property type="project" value="UniProtKB-KW"/>
</dbReference>
<keyword evidence="8" id="KW-0472">Membrane</keyword>
<sequence>MADNIPAGLRQADITIWKCATKAAAVEKVKPIIAYWCEYWVVNQILAKELHTRDEDILRYTTNLMDKLEQSDHFHKTKAEYANEDAVLDDAAGQAYVEQFAQETLDRAERVIKANKVTQQTAQTFDAAATFFHLVNIWGPPDTETQQKIKYAKWNATRIAKAIKDGKDPNGSNPKPQELEPQPELDANDPEVQMLSGPQEPMGPRSVTVEDVPDAEVKRDAAGVSLPHSPASMASGGDLKLPGVPTELGPPATQSGYFDSETIPSPVSPPLPDVQAPPEIPSAPAGWGQPGNSPDIPSAPTGWPVHPPSSSTGWAPPQDPYHHPAAPPSVSPTFSTSPHSTAVVVSPPVSPPVSSYYTNTVPTAHSAKAFTHPVAPPTSYAPTPTSVDEAAIAGAQKHAKWAISALNFEDVNTAVRELRKALEMLGAT</sequence>
<evidence type="ECO:0000259" key="10">
    <source>
        <dbReference type="Pfam" id="PF04652"/>
    </source>
</evidence>
<evidence type="ECO:0000313" key="12">
    <source>
        <dbReference type="EMBL" id="KAK0632679.1"/>
    </source>
</evidence>
<evidence type="ECO:0000256" key="2">
    <source>
        <dbReference type="ARBA" id="ARBA00004496"/>
    </source>
</evidence>
<dbReference type="PANTHER" id="PTHR46009">
    <property type="entry name" value="VACUOLAR PROTEIN SORTING-ASSOCIATED PROTEIN VTA1 HOMOLOG"/>
    <property type="match status" value="1"/>
</dbReference>
<name>A0AA39XEY3_9PEZI</name>
<reference evidence="12" key="1">
    <citation type="submission" date="2023-06" db="EMBL/GenBank/DDBJ databases">
        <title>Genome-scale phylogeny and comparative genomics of the fungal order Sordariales.</title>
        <authorList>
            <consortium name="Lawrence Berkeley National Laboratory"/>
            <person name="Hensen N."/>
            <person name="Bonometti L."/>
            <person name="Westerberg I."/>
            <person name="Brannstrom I.O."/>
            <person name="Guillou S."/>
            <person name="Cros-Aarteil S."/>
            <person name="Calhoun S."/>
            <person name="Haridas S."/>
            <person name="Kuo A."/>
            <person name="Mondo S."/>
            <person name="Pangilinan J."/>
            <person name="Riley R."/>
            <person name="Labutti K."/>
            <person name="Andreopoulos B."/>
            <person name="Lipzen A."/>
            <person name="Chen C."/>
            <person name="Yanf M."/>
            <person name="Daum C."/>
            <person name="Ng V."/>
            <person name="Clum A."/>
            <person name="Steindorff A."/>
            <person name="Ohm R."/>
            <person name="Martin F."/>
            <person name="Silar P."/>
            <person name="Natvig D."/>
            <person name="Lalanne C."/>
            <person name="Gautier V."/>
            <person name="Ament-Velasquez S.L."/>
            <person name="Kruys A."/>
            <person name="Hutchinson M.I."/>
            <person name="Powell A.J."/>
            <person name="Barry K."/>
            <person name="Miller A.N."/>
            <person name="Grigoriev I.V."/>
            <person name="Debuchy R."/>
            <person name="Gladieux P."/>
            <person name="Thoren M.H."/>
            <person name="Johannesson H."/>
        </authorList>
    </citation>
    <scope>NUCLEOTIDE SEQUENCE</scope>
    <source>
        <strain evidence="12">CBS 606.72</strain>
    </source>
</reference>
<feature type="compositionally biased region" description="Polar residues" evidence="9">
    <location>
        <begin position="252"/>
        <end position="265"/>
    </location>
</feature>
<organism evidence="12 13">
    <name type="scientific">Immersiella caudata</name>
    <dbReference type="NCBI Taxonomy" id="314043"/>
    <lineage>
        <taxon>Eukaryota</taxon>
        <taxon>Fungi</taxon>
        <taxon>Dikarya</taxon>
        <taxon>Ascomycota</taxon>
        <taxon>Pezizomycotina</taxon>
        <taxon>Sordariomycetes</taxon>
        <taxon>Sordariomycetidae</taxon>
        <taxon>Sordariales</taxon>
        <taxon>Lasiosphaeriaceae</taxon>
        <taxon>Immersiella</taxon>
    </lineage>
</organism>
<evidence type="ECO:0000256" key="1">
    <source>
        <dbReference type="ARBA" id="ARBA00004481"/>
    </source>
</evidence>
<keyword evidence="7" id="KW-0653">Protein transport</keyword>
<evidence type="ECO:0000256" key="6">
    <source>
        <dbReference type="ARBA" id="ARBA00022753"/>
    </source>
</evidence>
<keyword evidence="5" id="KW-0963">Cytoplasm</keyword>
<evidence type="ECO:0000256" key="8">
    <source>
        <dbReference type="ARBA" id="ARBA00023136"/>
    </source>
</evidence>
<evidence type="ECO:0000256" key="4">
    <source>
        <dbReference type="ARBA" id="ARBA00022448"/>
    </source>
</evidence>